<dbReference type="Gene3D" id="3.30.465.10">
    <property type="match status" value="2"/>
</dbReference>
<gene>
    <name evidence="2" type="ORF">E6K73_14555</name>
</gene>
<dbReference type="InterPro" id="IPR016166">
    <property type="entry name" value="FAD-bd_PCMH"/>
</dbReference>
<dbReference type="AlphaFoldDB" id="A0A538S665"/>
<comment type="caution">
    <text evidence="2">The sequence shown here is derived from an EMBL/GenBank/DDBJ whole genome shotgun (WGS) entry which is preliminary data.</text>
</comment>
<dbReference type="EMBL" id="VBOT01000219">
    <property type="protein sequence ID" value="TMQ46860.1"/>
    <property type="molecule type" value="Genomic_DNA"/>
</dbReference>
<evidence type="ECO:0000313" key="2">
    <source>
        <dbReference type="EMBL" id="TMQ46860.1"/>
    </source>
</evidence>
<reference evidence="2 3" key="1">
    <citation type="journal article" date="2019" name="Nat. Microbiol.">
        <title>Mediterranean grassland soil C-N compound turnover is dependent on rainfall and depth, and is mediated by genomically divergent microorganisms.</title>
        <authorList>
            <person name="Diamond S."/>
            <person name="Andeer P.F."/>
            <person name="Li Z."/>
            <person name="Crits-Christoph A."/>
            <person name="Burstein D."/>
            <person name="Anantharaman K."/>
            <person name="Lane K.R."/>
            <person name="Thomas B.C."/>
            <person name="Pan C."/>
            <person name="Northen T.R."/>
            <person name="Banfield J.F."/>
        </authorList>
    </citation>
    <scope>NUCLEOTIDE SEQUENCE [LARGE SCALE GENOMIC DNA]</scope>
    <source>
        <strain evidence="2">WS_3</strain>
    </source>
</reference>
<dbReference type="Pfam" id="PF03450">
    <property type="entry name" value="CO_deh_flav_C"/>
    <property type="match status" value="1"/>
</dbReference>
<name>A0A538S665_UNCEI</name>
<dbReference type="PROSITE" id="PS51387">
    <property type="entry name" value="FAD_PCMH"/>
    <property type="match status" value="1"/>
</dbReference>
<feature type="domain" description="FAD-binding PCMH-type" evidence="1">
    <location>
        <begin position="1"/>
        <end position="210"/>
    </location>
</feature>
<dbReference type="Pfam" id="PF00941">
    <property type="entry name" value="FAD_binding_5"/>
    <property type="match status" value="1"/>
</dbReference>
<organism evidence="2 3">
    <name type="scientific">Eiseniibacteriota bacterium</name>
    <dbReference type="NCBI Taxonomy" id="2212470"/>
    <lineage>
        <taxon>Bacteria</taxon>
        <taxon>Candidatus Eiseniibacteriota</taxon>
    </lineage>
</organism>
<sequence>MKAFAYVNATSERDAVAALKFDGIALPLAGGQDLLARMKDYIDTPERVVNVKNALDRTAAPTSGGGWRIGASMKIVDLLEHADIGKMYPAIIAAATDIGTPQIRHQGTVGGNLNQRPRCWYFRNEEFVCYKKGGSRCFAVNGENQYHAIFGNDGPSHIVHPSSLAVPFVAYGATFRVIGSKGEREVAAAEYFTMPDDELLTHVMLPAPGNVKTGHYEVRYKASHDWPLAFTTVVLAMNGGIVQSGRVVLGAVAPVPWRSKPAEDALAGKPLNEATAAAAAEAAVSEAKPMSGNAYKVPIARTAVKRAILNAAGIKTV</sequence>
<dbReference type="Gene3D" id="3.30.43.10">
    <property type="entry name" value="Uridine Diphospho-n-acetylenolpyruvylglucosamine Reductase, domain 2"/>
    <property type="match status" value="1"/>
</dbReference>
<protein>
    <submittedName>
        <fullName evidence="2">Molybdopterin dehydrogenase</fullName>
    </submittedName>
</protein>
<dbReference type="Gene3D" id="3.30.390.50">
    <property type="entry name" value="CO dehydrogenase flavoprotein, C-terminal domain"/>
    <property type="match status" value="1"/>
</dbReference>
<dbReference type="GO" id="GO:0071949">
    <property type="term" value="F:FAD binding"/>
    <property type="evidence" value="ECO:0007669"/>
    <property type="project" value="InterPro"/>
</dbReference>
<dbReference type="InterPro" id="IPR016169">
    <property type="entry name" value="FAD-bd_PCMH_sub2"/>
</dbReference>
<dbReference type="InterPro" id="IPR036683">
    <property type="entry name" value="CO_DH_flav_C_dom_sf"/>
</dbReference>
<dbReference type="InterPro" id="IPR002346">
    <property type="entry name" value="Mopterin_DH_FAD-bd"/>
</dbReference>
<dbReference type="PANTHER" id="PTHR42659:SF1">
    <property type="entry name" value="OXIDOREDUCTASE"/>
    <property type="match status" value="1"/>
</dbReference>
<evidence type="ECO:0000259" key="1">
    <source>
        <dbReference type="PROSITE" id="PS51387"/>
    </source>
</evidence>
<dbReference type="GO" id="GO:0016491">
    <property type="term" value="F:oxidoreductase activity"/>
    <property type="evidence" value="ECO:0007669"/>
    <property type="project" value="InterPro"/>
</dbReference>
<dbReference type="InterPro" id="IPR051312">
    <property type="entry name" value="Diverse_Substr_Oxidored"/>
</dbReference>
<dbReference type="SUPFAM" id="SSF56176">
    <property type="entry name" value="FAD-binding/transporter-associated domain-like"/>
    <property type="match status" value="1"/>
</dbReference>
<dbReference type="InterPro" id="IPR016167">
    <property type="entry name" value="FAD-bd_PCMH_sub1"/>
</dbReference>
<proteinExistence type="predicted"/>
<evidence type="ECO:0000313" key="3">
    <source>
        <dbReference type="Proteomes" id="UP000320184"/>
    </source>
</evidence>
<dbReference type="InterPro" id="IPR005107">
    <property type="entry name" value="CO_DH_flav_C"/>
</dbReference>
<dbReference type="InterPro" id="IPR036318">
    <property type="entry name" value="FAD-bd_PCMH-like_sf"/>
</dbReference>
<accession>A0A538S665</accession>
<dbReference type="SMART" id="SM01092">
    <property type="entry name" value="CO_deh_flav_C"/>
    <property type="match status" value="1"/>
</dbReference>
<dbReference type="Proteomes" id="UP000320184">
    <property type="component" value="Unassembled WGS sequence"/>
</dbReference>
<dbReference type="SUPFAM" id="SSF55447">
    <property type="entry name" value="CO dehydrogenase flavoprotein C-terminal domain-like"/>
    <property type="match status" value="1"/>
</dbReference>
<dbReference type="PANTHER" id="PTHR42659">
    <property type="entry name" value="XANTHINE DEHYDROGENASE SUBUNIT C-RELATED"/>
    <property type="match status" value="1"/>
</dbReference>